<evidence type="ECO:0000256" key="5">
    <source>
        <dbReference type="ARBA" id="ARBA00023136"/>
    </source>
</evidence>
<comment type="subcellular location">
    <subcellularLocation>
        <location evidence="1">Membrane</location>
        <topology evidence="1">Multi-pass membrane protein</topology>
    </subcellularLocation>
</comment>
<keyword evidence="10" id="KW-1185">Reference proteome</keyword>
<dbReference type="STRING" id="1384049.CD29_05700"/>
<keyword evidence="5 7" id="KW-0472">Membrane</keyword>
<evidence type="ECO:0000256" key="1">
    <source>
        <dbReference type="ARBA" id="ARBA00004141"/>
    </source>
</evidence>
<dbReference type="RefSeq" id="WP_036183874.1">
    <property type="nucleotide sequence ID" value="NZ_AVDA01000005.1"/>
</dbReference>
<dbReference type="Proteomes" id="UP000030416">
    <property type="component" value="Unassembled WGS sequence"/>
</dbReference>
<dbReference type="eggNOG" id="COG1333">
    <property type="taxonomic scope" value="Bacteria"/>
</dbReference>
<sequence>MEKNVCVCGHENPVGTKICVNCGRPLTEEAKSQKVLDMKYDGSAIRSKTYNKSIVDKVWNFFSSVKVGVALIIITLVVSSIGTILKQEAFVAAGNEAGRAAFYEDSYGSFGKLYYTLGFSDLYNQIWYLVLVAMLGISIIVASIDRGIPLHKSLKNQRVRRHESFMKRQRVIAEGYVPSSDSSKVLDVVEEKMKKLNYKVRRDGEALLAEKGRFSRYGPYINHVGLIIFLIGVLMHKFPGVYVDESMWIREGETRAIPGMEGYFLENKQFIFETHDNDPTTAQIQQGVNAVAKNYQTDIVLYKQAEDALPGQTDNLEVVKEYSIRVNHPLEHNGYALYQMDFRLNELKEMSFQLTNKETGEALGEVAVDLRNPKKEYVIDENTKVELMEFYPDFSGFNNEGEPQTLSPNPNNPAFIFNMITPEHPDGEISFVAIQQTVEPAGDNTYKMAFSGIDTINMSGLTIRMDKTIPILFVGGFIFLLGLAIGSYWNHRRIWIQQFENGQIRLAAHTNKNWFSIKKDLDAITEHAHLPQYIDQLDDEKDKDKDEENDQEDQKN</sequence>
<name>A0A0A3I9X2_9BACL</name>
<proteinExistence type="predicted"/>
<evidence type="ECO:0000259" key="8">
    <source>
        <dbReference type="Pfam" id="PF05140"/>
    </source>
</evidence>
<protein>
    <submittedName>
        <fullName evidence="9">Cytochrome C biogenesis protein</fullName>
    </submittedName>
</protein>
<evidence type="ECO:0000256" key="6">
    <source>
        <dbReference type="SAM" id="MobiDB-lite"/>
    </source>
</evidence>
<evidence type="ECO:0000313" key="10">
    <source>
        <dbReference type="Proteomes" id="UP000030416"/>
    </source>
</evidence>
<accession>A0A0A3I9X2</accession>
<comment type="caution">
    <text evidence="9">The sequence shown here is derived from an EMBL/GenBank/DDBJ whole genome shotgun (WGS) entry which is preliminary data.</text>
</comment>
<keyword evidence="3" id="KW-0201">Cytochrome c-type biogenesis</keyword>
<dbReference type="OrthoDB" id="9770923at2"/>
<evidence type="ECO:0000313" key="9">
    <source>
        <dbReference type="EMBL" id="KGR79593.1"/>
    </source>
</evidence>
<dbReference type="PANTHER" id="PTHR31566">
    <property type="entry name" value="CYTOCHROME C BIOGENESIS PROTEIN CCS1, CHLOROPLASTIC"/>
    <property type="match status" value="1"/>
</dbReference>
<dbReference type="InterPro" id="IPR007816">
    <property type="entry name" value="ResB-like_domain"/>
</dbReference>
<keyword evidence="2 7" id="KW-0812">Transmembrane</keyword>
<dbReference type="EMBL" id="JPVN01000005">
    <property type="protein sequence ID" value="KGR79593.1"/>
    <property type="molecule type" value="Genomic_DNA"/>
</dbReference>
<dbReference type="Pfam" id="PF05140">
    <property type="entry name" value="ResB"/>
    <property type="match status" value="1"/>
</dbReference>
<evidence type="ECO:0000256" key="4">
    <source>
        <dbReference type="ARBA" id="ARBA00022989"/>
    </source>
</evidence>
<evidence type="ECO:0000256" key="3">
    <source>
        <dbReference type="ARBA" id="ARBA00022748"/>
    </source>
</evidence>
<organism evidence="9 10">
    <name type="scientific">Ureibacillus manganicus DSM 26584</name>
    <dbReference type="NCBI Taxonomy" id="1384049"/>
    <lineage>
        <taxon>Bacteria</taxon>
        <taxon>Bacillati</taxon>
        <taxon>Bacillota</taxon>
        <taxon>Bacilli</taxon>
        <taxon>Bacillales</taxon>
        <taxon>Caryophanaceae</taxon>
        <taxon>Ureibacillus</taxon>
    </lineage>
</organism>
<keyword evidence="4 7" id="KW-1133">Transmembrane helix</keyword>
<dbReference type="GO" id="GO:0016020">
    <property type="term" value="C:membrane"/>
    <property type="evidence" value="ECO:0007669"/>
    <property type="project" value="UniProtKB-SubCell"/>
</dbReference>
<dbReference type="GO" id="GO:0017004">
    <property type="term" value="P:cytochrome complex assembly"/>
    <property type="evidence" value="ECO:0007669"/>
    <property type="project" value="UniProtKB-KW"/>
</dbReference>
<evidence type="ECO:0000256" key="7">
    <source>
        <dbReference type="SAM" id="Phobius"/>
    </source>
</evidence>
<feature type="transmembrane region" description="Helical" evidence="7">
    <location>
        <begin position="58"/>
        <end position="81"/>
    </location>
</feature>
<feature type="transmembrane region" description="Helical" evidence="7">
    <location>
        <begin position="126"/>
        <end position="148"/>
    </location>
</feature>
<evidence type="ECO:0000256" key="2">
    <source>
        <dbReference type="ARBA" id="ARBA00022692"/>
    </source>
</evidence>
<dbReference type="PANTHER" id="PTHR31566:SF0">
    <property type="entry name" value="CYTOCHROME C BIOGENESIS PROTEIN CCS1, CHLOROPLASTIC"/>
    <property type="match status" value="1"/>
</dbReference>
<dbReference type="InterPro" id="IPR023494">
    <property type="entry name" value="Cyt_c_bgen_Ccs1/CcsB/ResB"/>
</dbReference>
<feature type="transmembrane region" description="Helical" evidence="7">
    <location>
        <begin position="220"/>
        <end position="238"/>
    </location>
</feature>
<feature type="transmembrane region" description="Helical" evidence="7">
    <location>
        <begin position="469"/>
        <end position="489"/>
    </location>
</feature>
<gene>
    <name evidence="9" type="ORF">CD29_05700</name>
</gene>
<feature type="domain" description="ResB-like" evidence="8">
    <location>
        <begin position="65"/>
        <end position="437"/>
    </location>
</feature>
<feature type="compositionally biased region" description="Basic and acidic residues" evidence="6">
    <location>
        <begin position="540"/>
        <end position="556"/>
    </location>
</feature>
<dbReference type="AlphaFoldDB" id="A0A0A3I9X2"/>
<feature type="region of interest" description="Disordered" evidence="6">
    <location>
        <begin position="535"/>
        <end position="556"/>
    </location>
</feature>
<reference evidence="9 10" key="1">
    <citation type="submission" date="2014-02" db="EMBL/GenBank/DDBJ databases">
        <title>Draft genome sequence of Lysinibacillus manganicus DSM 26584T.</title>
        <authorList>
            <person name="Zhang F."/>
            <person name="Wang G."/>
            <person name="Zhang L."/>
        </authorList>
    </citation>
    <scope>NUCLEOTIDE SEQUENCE [LARGE SCALE GENOMIC DNA]</scope>
    <source>
        <strain evidence="9 10">DSM 26584</strain>
    </source>
</reference>